<proteinExistence type="predicted"/>
<dbReference type="GO" id="GO:0016747">
    <property type="term" value="F:acyltransferase activity, transferring groups other than amino-acyl groups"/>
    <property type="evidence" value="ECO:0007669"/>
    <property type="project" value="TreeGrafter"/>
</dbReference>
<dbReference type="OrthoDB" id="9803578at2"/>
<dbReference type="STRING" id="151894.SAMN04488524_4727"/>
<dbReference type="SUPFAM" id="SSF53474">
    <property type="entry name" value="alpha/beta-Hydrolases"/>
    <property type="match status" value="1"/>
</dbReference>
<feature type="signal peptide" evidence="1">
    <location>
        <begin position="1"/>
        <end position="21"/>
    </location>
</feature>
<accession>A0A1W2EEL5</accession>
<organism evidence="2 3">
    <name type="scientific">Pedobacter africanus</name>
    <dbReference type="NCBI Taxonomy" id="151894"/>
    <lineage>
        <taxon>Bacteria</taxon>
        <taxon>Pseudomonadati</taxon>
        <taxon>Bacteroidota</taxon>
        <taxon>Sphingobacteriia</taxon>
        <taxon>Sphingobacteriales</taxon>
        <taxon>Sphingobacteriaceae</taxon>
        <taxon>Pedobacter</taxon>
    </lineage>
</organism>
<dbReference type="PANTHER" id="PTHR48098">
    <property type="entry name" value="ENTEROCHELIN ESTERASE-RELATED"/>
    <property type="match status" value="1"/>
</dbReference>
<protein>
    <submittedName>
        <fullName evidence="2">S-formylglutathione hydrolase FrmB</fullName>
    </submittedName>
</protein>
<gene>
    <name evidence="2" type="ORF">SAMN04488524_4727</name>
</gene>
<dbReference type="Proteomes" id="UP000192756">
    <property type="component" value="Unassembled WGS sequence"/>
</dbReference>
<keyword evidence="3" id="KW-1185">Reference proteome</keyword>
<dbReference type="Pfam" id="PF00756">
    <property type="entry name" value="Esterase"/>
    <property type="match status" value="1"/>
</dbReference>
<dbReference type="InterPro" id="IPR029058">
    <property type="entry name" value="AB_hydrolase_fold"/>
</dbReference>
<dbReference type="EMBL" id="FWXT01000006">
    <property type="protein sequence ID" value="SMD08183.1"/>
    <property type="molecule type" value="Genomic_DNA"/>
</dbReference>
<dbReference type="InterPro" id="IPR050583">
    <property type="entry name" value="Mycobacterial_A85_antigen"/>
</dbReference>
<feature type="chain" id="PRO_5012325714" evidence="1">
    <location>
        <begin position="22"/>
        <end position="271"/>
    </location>
</feature>
<dbReference type="PANTHER" id="PTHR48098:SF1">
    <property type="entry name" value="DIACYLGLYCEROL ACYLTRANSFERASE_MYCOLYLTRANSFERASE AG85A"/>
    <property type="match status" value="1"/>
</dbReference>
<dbReference type="GO" id="GO:0016787">
    <property type="term" value="F:hydrolase activity"/>
    <property type="evidence" value="ECO:0007669"/>
    <property type="project" value="UniProtKB-KW"/>
</dbReference>
<name>A0A1W2EEL5_9SPHI</name>
<dbReference type="InterPro" id="IPR000801">
    <property type="entry name" value="Esterase-like"/>
</dbReference>
<evidence type="ECO:0000313" key="2">
    <source>
        <dbReference type="EMBL" id="SMD08183.1"/>
    </source>
</evidence>
<keyword evidence="2" id="KW-0378">Hydrolase</keyword>
<evidence type="ECO:0000313" key="3">
    <source>
        <dbReference type="Proteomes" id="UP000192756"/>
    </source>
</evidence>
<dbReference type="RefSeq" id="WP_084241505.1">
    <property type="nucleotide sequence ID" value="NZ_FWXT01000006.1"/>
</dbReference>
<evidence type="ECO:0000256" key="1">
    <source>
        <dbReference type="SAM" id="SignalP"/>
    </source>
</evidence>
<sequence length="271" mass="30977">MSRSLFVCCLFLLFGTQLTFAAKVDTVQTYSASMKKNIKAVVVTPDKYSEGKSYPVVYILHGAGGNYANWITRVPALAEYADLYQTILVCADGNVSSWYFDSPVDSAWKYETYVATELVNWIDSRYKTIKDRKGRAITGLSMGGHGALYLSFKHQDVFGAAGSMSGGVDFTPFASNWNIAERLGSYSQFPQRWKENTIVNMTHLLVPKRLALIIDCGKEDFFYTVNMKLHEELQYNNIPHDFIIRPGTHNWEYWSNAIKYQLLYFSDFFRK</sequence>
<keyword evidence="1" id="KW-0732">Signal</keyword>
<dbReference type="AlphaFoldDB" id="A0A1W2EEL5"/>
<reference evidence="3" key="1">
    <citation type="submission" date="2017-04" db="EMBL/GenBank/DDBJ databases">
        <authorList>
            <person name="Varghese N."/>
            <person name="Submissions S."/>
        </authorList>
    </citation>
    <scope>NUCLEOTIDE SEQUENCE [LARGE SCALE GENOMIC DNA]</scope>
    <source>
        <strain evidence="3">DSM 12126</strain>
    </source>
</reference>
<dbReference type="Gene3D" id="3.40.50.1820">
    <property type="entry name" value="alpha/beta hydrolase"/>
    <property type="match status" value="1"/>
</dbReference>